<organism evidence="2 3">
    <name type="scientific">Xanthoceras sorbifolium</name>
    <dbReference type="NCBI Taxonomy" id="99658"/>
    <lineage>
        <taxon>Eukaryota</taxon>
        <taxon>Viridiplantae</taxon>
        <taxon>Streptophyta</taxon>
        <taxon>Embryophyta</taxon>
        <taxon>Tracheophyta</taxon>
        <taxon>Spermatophyta</taxon>
        <taxon>Magnoliopsida</taxon>
        <taxon>eudicotyledons</taxon>
        <taxon>Gunneridae</taxon>
        <taxon>Pentapetalae</taxon>
        <taxon>rosids</taxon>
        <taxon>malvids</taxon>
        <taxon>Sapindales</taxon>
        <taxon>Sapindaceae</taxon>
        <taxon>Xanthoceroideae</taxon>
        <taxon>Xanthoceras</taxon>
    </lineage>
</organism>
<proteinExistence type="predicted"/>
<feature type="region of interest" description="Disordered" evidence="1">
    <location>
        <begin position="76"/>
        <end position="106"/>
    </location>
</feature>
<evidence type="ECO:0000313" key="2">
    <source>
        <dbReference type="EMBL" id="KAH7568118.1"/>
    </source>
</evidence>
<evidence type="ECO:0000256" key="1">
    <source>
        <dbReference type="SAM" id="MobiDB-lite"/>
    </source>
</evidence>
<feature type="compositionally biased region" description="Acidic residues" evidence="1">
    <location>
        <begin position="83"/>
        <end position="94"/>
    </location>
</feature>
<dbReference type="EMBL" id="JAFEMO010000007">
    <property type="protein sequence ID" value="KAH7568118.1"/>
    <property type="molecule type" value="Genomic_DNA"/>
</dbReference>
<name>A0ABQ8HV33_9ROSI</name>
<gene>
    <name evidence="2" type="ORF">JRO89_XS07G0240100</name>
</gene>
<evidence type="ECO:0000313" key="3">
    <source>
        <dbReference type="Proteomes" id="UP000827721"/>
    </source>
</evidence>
<protein>
    <submittedName>
        <fullName evidence="2">Uncharacterized protein</fullName>
    </submittedName>
</protein>
<reference evidence="2 3" key="1">
    <citation type="submission" date="2021-02" db="EMBL/GenBank/DDBJ databases">
        <title>Plant Genome Project.</title>
        <authorList>
            <person name="Zhang R.-G."/>
        </authorList>
    </citation>
    <scope>NUCLEOTIDE SEQUENCE [LARGE SCALE GENOMIC DNA]</scope>
    <source>
        <tissue evidence="2">Leaves</tissue>
    </source>
</reference>
<feature type="region of interest" description="Disordered" evidence="1">
    <location>
        <begin position="164"/>
        <end position="221"/>
    </location>
</feature>
<accession>A0ABQ8HV33</accession>
<sequence length="268" mass="30593">MDANPQPPSLTVEAGEVEPHLFANRGGLTSLSLMPSLLVSLFDTLSCFNMHFTCKRIIYYEFCKFKYDMSFNMSLQDPPLSDQQEEEEEEDEETAMPNKRPKLNKYPHSGGLATGEGEGEGYDQFYKSILSSQAKVREANEPQQSTGQVASKWSDYLTQEDKEELRTCQPTMSNDKTQDDMKNPRNSHATMGKAASKWSEYLTEDEPEQRIPRPPKGNGASKWKTLLTQEENDLQDSTGREFVDDHKGEWRNGIFDQEVEDDIHPDFI</sequence>
<comment type="caution">
    <text evidence="2">The sequence shown here is derived from an EMBL/GenBank/DDBJ whole genome shotgun (WGS) entry which is preliminary data.</text>
</comment>
<dbReference type="Proteomes" id="UP000827721">
    <property type="component" value="Unassembled WGS sequence"/>
</dbReference>
<keyword evidence="3" id="KW-1185">Reference proteome</keyword>